<dbReference type="EMBL" id="CM047588">
    <property type="protein sequence ID" value="KAI9905468.1"/>
    <property type="molecule type" value="Genomic_DNA"/>
</dbReference>
<proteinExistence type="predicted"/>
<evidence type="ECO:0000313" key="1">
    <source>
        <dbReference type="EMBL" id="KAI9905468.1"/>
    </source>
</evidence>
<evidence type="ECO:0000313" key="2">
    <source>
        <dbReference type="Proteomes" id="UP001163321"/>
    </source>
</evidence>
<protein>
    <submittedName>
        <fullName evidence="1">Uncharacterized protein</fullName>
    </submittedName>
</protein>
<accession>A0ACC0VG72</accession>
<name>A0ACC0VG72_9STRA</name>
<gene>
    <name evidence="1" type="ORF">PsorP6_014376</name>
</gene>
<keyword evidence="2" id="KW-1185">Reference proteome</keyword>
<reference evidence="1 2" key="1">
    <citation type="journal article" date="2022" name="bioRxiv">
        <title>The genome of the oomycete Peronosclerospora sorghi, a cosmopolitan pathogen of maize and sorghum, is inflated with dispersed pseudogenes.</title>
        <authorList>
            <person name="Fletcher K."/>
            <person name="Martin F."/>
            <person name="Isakeit T."/>
            <person name="Cavanaugh K."/>
            <person name="Magill C."/>
            <person name="Michelmore R."/>
        </authorList>
    </citation>
    <scope>NUCLEOTIDE SEQUENCE [LARGE SCALE GENOMIC DNA]</scope>
    <source>
        <strain evidence="1">P6</strain>
    </source>
</reference>
<comment type="caution">
    <text evidence="1">The sequence shown here is derived from an EMBL/GenBank/DDBJ whole genome shotgun (WGS) entry which is preliminary data.</text>
</comment>
<organism evidence="1 2">
    <name type="scientific">Peronosclerospora sorghi</name>
    <dbReference type="NCBI Taxonomy" id="230839"/>
    <lineage>
        <taxon>Eukaryota</taxon>
        <taxon>Sar</taxon>
        <taxon>Stramenopiles</taxon>
        <taxon>Oomycota</taxon>
        <taxon>Peronosporomycetes</taxon>
        <taxon>Peronosporales</taxon>
        <taxon>Peronosporaceae</taxon>
        <taxon>Peronosclerospora</taxon>
    </lineage>
</organism>
<sequence length="107" mass="12384">MTYYILSVELQAGTSFQCRCRLFYSSRGIAIGGLQFVSYAKAYHEYPGTFAFRGQKVEIVEYARVTMPIAQIEEMLVHLDKLIAWLVHVRDNVKALLDSQDMYCDKY</sequence>
<dbReference type="Proteomes" id="UP001163321">
    <property type="component" value="Chromosome 9"/>
</dbReference>